<dbReference type="Pfam" id="PF02460">
    <property type="entry name" value="Patched"/>
    <property type="match status" value="1"/>
</dbReference>
<keyword evidence="2 6" id="KW-0812">Transmembrane</keyword>
<reference evidence="8" key="1">
    <citation type="submission" date="2020-11" db="EMBL/GenBank/DDBJ databases">
        <authorList>
            <person name="Tran Van P."/>
        </authorList>
    </citation>
    <scope>NUCLEOTIDE SEQUENCE</scope>
</reference>
<dbReference type="InterPro" id="IPR052081">
    <property type="entry name" value="Dispatched_Hh_regulator"/>
</dbReference>
<dbReference type="SUPFAM" id="SSF82866">
    <property type="entry name" value="Multidrug efflux transporter AcrB transmembrane domain"/>
    <property type="match status" value="1"/>
</dbReference>
<proteinExistence type="predicted"/>
<dbReference type="PANTHER" id="PTHR45951:SF3">
    <property type="entry name" value="PROTEIN DISPATCHED"/>
    <property type="match status" value="1"/>
</dbReference>
<evidence type="ECO:0000256" key="4">
    <source>
        <dbReference type="ARBA" id="ARBA00023136"/>
    </source>
</evidence>
<evidence type="ECO:0000256" key="3">
    <source>
        <dbReference type="ARBA" id="ARBA00022989"/>
    </source>
</evidence>
<feature type="transmembrane region" description="Helical" evidence="6">
    <location>
        <begin position="137"/>
        <end position="156"/>
    </location>
</feature>
<keyword evidence="5" id="KW-0325">Glycoprotein</keyword>
<evidence type="ECO:0000256" key="6">
    <source>
        <dbReference type="SAM" id="Phobius"/>
    </source>
</evidence>
<evidence type="ECO:0000256" key="1">
    <source>
        <dbReference type="ARBA" id="ARBA00004141"/>
    </source>
</evidence>
<dbReference type="EMBL" id="OA569943">
    <property type="protein sequence ID" value="CAD7202924.1"/>
    <property type="molecule type" value="Genomic_DNA"/>
</dbReference>
<dbReference type="Gene3D" id="1.20.1640.10">
    <property type="entry name" value="Multidrug efflux transporter AcrB transmembrane domain"/>
    <property type="match status" value="1"/>
</dbReference>
<sequence length="268" mass="30454">MYRKSIVIIGIGADDAFIFCKVWQCAKTEKDNGTLVKLVHDTLKHATLSMFVTTLTTAAAFYASYVSSITAIGTATLANFALMVTWLPASVVVSERWNCPFQWMTWDNTLRPVRNVTNRVRVSLDRYLVLSVTRLRYMWFVILGSLAVASTVVIFYHPRLKLPDTKNFQLFDSSHLFEQYDMVYKDMFWFERLQKLQLEESIVWIWAGESSSVNIALPCLALPCLALPCLALPCLALGPSTIHTTPVHATQTLDSLVHSRSHWLRTKN</sequence>
<organism evidence="8">
    <name type="scientific">Timema douglasi</name>
    <name type="common">Walking stick</name>
    <dbReference type="NCBI Taxonomy" id="61478"/>
    <lineage>
        <taxon>Eukaryota</taxon>
        <taxon>Metazoa</taxon>
        <taxon>Ecdysozoa</taxon>
        <taxon>Arthropoda</taxon>
        <taxon>Hexapoda</taxon>
        <taxon>Insecta</taxon>
        <taxon>Pterygota</taxon>
        <taxon>Neoptera</taxon>
        <taxon>Polyneoptera</taxon>
        <taxon>Phasmatodea</taxon>
        <taxon>Timematodea</taxon>
        <taxon>Timematoidea</taxon>
        <taxon>Timematidae</taxon>
        <taxon>Timema</taxon>
    </lineage>
</organism>
<dbReference type="GO" id="GO:0022857">
    <property type="term" value="F:transmembrane transporter activity"/>
    <property type="evidence" value="ECO:0007669"/>
    <property type="project" value="TreeGrafter"/>
</dbReference>
<gene>
    <name evidence="8" type="ORF">TDIB3V08_LOCUS9102</name>
</gene>
<keyword evidence="3 6" id="KW-1133">Transmembrane helix</keyword>
<dbReference type="PANTHER" id="PTHR45951">
    <property type="entry name" value="PROTEIN DISPATCHED-RELATED"/>
    <property type="match status" value="1"/>
</dbReference>
<evidence type="ECO:0000259" key="7">
    <source>
        <dbReference type="Pfam" id="PF02460"/>
    </source>
</evidence>
<dbReference type="GO" id="GO:0007224">
    <property type="term" value="P:smoothened signaling pathway"/>
    <property type="evidence" value="ECO:0007669"/>
    <property type="project" value="TreeGrafter"/>
</dbReference>
<keyword evidence="4 6" id="KW-0472">Membrane</keyword>
<evidence type="ECO:0000256" key="2">
    <source>
        <dbReference type="ARBA" id="ARBA00022692"/>
    </source>
</evidence>
<dbReference type="AlphaFoldDB" id="A0A7R8VQJ1"/>
<comment type="subcellular location">
    <subcellularLocation>
        <location evidence="1">Membrane</location>
        <topology evidence="1">Multi-pass membrane protein</topology>
    </subcellularLocation>
</comment>
<feature type="domain" description="Patched" evidence="7">
    <location>
        <begin position="7"/>
        <end position="85"/>
    </location>
</feature>
<evidence type="ECO:0000313" key="8">
    <source>
        <dbReference type="EMBL" id="CAD7202924.1"/>
    </source>
</evidence>
<dbReference type="InterPro" id="IPR003392">
    <property type="entry name" value="PTHD_SSD"/>
</dbReference>
<accession>A0A7R8VQJ1</accession>
<protein>
    <recommendedName>
        <fullName evidence="7">Patched domain-containing protein</fullName>
    </recommendedName>
</protein>
<dbReference type="GO" id="GO:0016020">
    <property type="term" value="C:membrane"/>
    <property type="evidence" value="ECO:0007669"/>
    <property type="project" value="UniProtKB-SubCell"/>
</dbReference>
<name>A0A7R8VQJ1_TIMDO</name>
<evidence type="ECO:0000256" key="5">
    <source>
        <dbReference type="ARBA" id="ARBA00023180"/>
    </source>
</evidence>